<dbReference type="Proteomes" id="UP000267017">
    <property type="component" value="Unassembled WGS sequence"/>
</dbReference>
<comment type="similarity">
    <text evidence="1">Belongs to the PhzF family.</text>
</comment>
<comment type="caution">
    <text evidence="4">The sequence shown here is derived from an EMBL/GenBank/DDBJ whole genome shotgun (WGS) entry which is preliminary data.</text>
</comment>
<dbReference type="PIRSF" id="PIRSF016184">
    <property type="entry name" value="PhzC_PhzF"/>
    <property type="match status" value="1"/>
</dbReference>
<dbReference type="InterPro" id="IPR003719">
    <property type="entry name" value="Phenazine_PhzF-like"/>
</dbReference>
<dbReference type="SUPFAM" id="SSF54506">
    <property type="entry name" value="Diaminopimelate epimerase-like"/>
    <property type="match status" value="1"/>
</dbReference>
<dbReference type="Pfam" id="PF02567">
    <property type="entry name" value="PhzC-PhzF"/>
    <property type="match status" value="1"/>
</dbReference>
<keyword evidence="5" id="KW-1185">Reference proteome</keyword>
<dbReference type="PANTHER" id="PTHR13774">
    <property type="entry name" value="PHENAZINE BIOSYNTHESIS PROTEIN"/>
    <property type="match status" value="1"/>
</dbReference>
<proteinExistence type="inferred from homology"/>
<evidence type="ECO:0000313" key="5">
    <source>
        <dbReference type="Proteomes" id="UP000267017"/>
    </source>
</evidence>
<dbReference type="GO" id="GO:0016853">
    <property type="term" value="F:isomerase activity"/>
    <property type="evidence" value="ECO:0007669"/>
    <property type="project" value="UniProtKB-KW"/>
</dbReference>
<dbReference type="NCBIfam" id="TIGR00654">
    <property type="entry name" value="PhzF_family"/>
    <property type="match status" value="1"/>
</dbReference>
<dbReference type="RefSeq" id="WP_128631709.1">
    <property type="nucleotide sequence ID" value="NZ_RRCN01000001.1"/>
</dbReference>
<evidence type="ECO:0000256" key="3">
    <source>
        <dbReference type="PIRSR" id="PIRSR016184-1"/>
    </source>
</evidence>
<sequence length="290" mass="31604">MEIEVYTLNAFAVDEGGGNPAGVVLNADPLSEADMQEIARIVGLSETAFLAKTAGADFKIRYFTPNSEVDLCGHATVAAFYLLWTQGKVGLGSYSLDTKAGILEVTLQENGEVFLTQALPRFFEHVDRNLIAGSLRIGTGELDEELPVQIVSTGLRDILVPIKSRRLLKRIAPDYARISEISRSHQVVGFHLFALDAAKGVQAECRNFAPLYDIPEESATGTSNGALACYLYKNGKLPDNLAEDLIFKQGYTMNRPSEIKAKLTVNANREIEKIQVGGTAANIELKKINI</sequence>
<dbReference type="Gene3D" id="3.10.310.10">
    <property type="entry name" value="Diaminopimelate Epimerase, Chain A, domain 1"/>
    <property type="match status" value="2"/>
</dbReference>
<evidence type="ECO:0000256" key="1">
    <source>
        <dbReference type="ARBA" id="ARBA00008270"/>
    </source>
</evidence>
<dbReference type="PANTHER" id="PTHR13774:SF39">
    <property type="entry name" value="BIOSYNTHESIS PROTEIN, PUTATIVE-RELATED"/>
    <property type="match status" value="1"/>
</dbReference>
<feature type="active site" evidence="3">
    <location>
        <position position="46"/>
    </location>
</feature>
<evidence type="ECO:0000313" key="4">
    <source>
        <dbReference type="EMBL" id="RRJ63878.1"/>
    </source>
</evidence>
<dbReference type="GO" id="GO:0005737">
    <property type="term" value="C:cytoplasm"/>
    <property type="evidence" value="ECO:0007669"/>
    <property type="project" value="TreeGrafter"/>
</dbReference>
<dbReference type="AlphaFoldDB" id="A0A3P3U2X4"/>
<organism evidence="4 5">
    <name type="scientific">Paenibacillus oralis</name>
    <dbReference type="NCBI Taxonomy" id="2490856"/>
    <lineage>
        <taxon>Bacteria</taxon>
        <taxon>Bacillati</taxon>
        <taxon>Bacillota</taxon>
        <taxon>Bacilli</taxon>
        <taxon>Bacillales</taxon>
        <taxon>Paenibacillaceae</taxon>
        <taxon>Paenibacillus</taxon>
    </lineage>
</organism>
<keyword evidence="2" id="KW-0413">Isomerase</keyword>
<gene>
    <name evidence="4" type="ORF">EHV15_13765</name>
</gene>
<dbReference type="OrthoDB" id="9788221at2"/>
<accession>A0A3P3U2X4</accession>
<dbReference type="EMBL" id="RRCN01000001">
    <property type="protein sequence ID" value="RRJ63878.1"/>
    <property type="molecule type" value="Genomic_DNA"/>
</dbReference>
<evidence type="ECO:0000256" key="2">
    <source>
        <dbReference type="ARBA" id="ARBA00023235"/>
    </source>
</evidence>
<name>A0A3P3U2X4_9BACL</name>
<reference evidence="4 5" key="1">
    <citation type="submission" date="2018-11" db="EMBL/GenBank/DDBJ databases">
        <title>Genome sequencing of Paenibacillus sp. KCOM 3021 (= ChDC PVNT-B20).</title>
        <authorList>
            <person name="Kook J.-K."/>
            <person name="Park S.-N."/>
            <person name="Lim Y.K."/>
        </authorList>
    </citation>
    <scope>NUCLEOTIDE SEQUENCE [LARGE SCALE GENOMIC DNA]</scope>
    <source>
        <strain evidence="4 5">KCOM 3021</strain>
    </source>
</reference>
<protein>
    <submittedName>
        <fullName evidence="4">PhzF family phenazine biosynthesis protein</fullName>
    </submittedName>
</protein>